<accession>A0ABT6DFE3</accession>
<proteinExistence type="predicted"/>
<dbReference type="Proteomes" id="UP001152321">
    <property type="component" value="Unassembled WGS sequence"/>
</dbReference>
<dbReference type="RefSeq" id="WP_277577040.1">
    <property type="nucleotide sequence ID" value="NZ_JANRMI010000001.1"/>
</dbReference>
<organism evidence="2 3">
    <name type="scientific">Bdellovibrio svalbardensis</name>
    <dbReference type="NCBI Taxonomy" id="2972972"/>
    <lineage>
        <taxon>Bacteria</taxon>
        <taxon>Pseudomonadati</taxon>
        <taxon>Bdellovibrionota</taxon>
        <taxon>Bdellovibrionia</taxon>
        <taxon>Bdellovibrionales</taxon>
        <taxon>Pseudobdellovibrionaceae</taxon>
        <taxon>Bdellovibrio</taxon>
    </lineage>
</organism>
<feature type="chain" id="PRO_5045407777" evidence="1">
    <location>
        <begin position="20"/>
        <end position="96"/>
    </location>
</feature>
<dbReference type="EMBL" id="JANRMI010000001">
    <property type="protein sequence ID" value="MDG0815565.1"/>
    <property type="molecule type" value="Genomic_DNA"/>
</dbReference>
<keyword evidence="1" id="KW-0732">Signal</keyword>
<feature type="signal peptide" evidence="1">
    <location>
        <begin position="1"/>
        <end position="19"/>
    </location>
</feature>
<evidence type="ECO:0000313" key="2">
    <source>
        <dbReference type="EMBL" id="MDG0815565.1"/>
    </source>
</evidence>
<evidence type="ECO:0000313" key="3">
    <source>
        <dbReference type="Proteomes" id="UP001152321"/>
    </source>
</evidence>
<comment type="caution">
    <text evidence="2">The sequence shown here is derived from an EMBL/GenBank/DDBJ whole genome shotgun (WGS) entry which is preliminary data.</text>
</comment>
<evidence type="ECO:0000256" key="1">
    <source>
        <dbReference type="SAM" id="SignalP"/>
    </source>
</evidence>
<name>A0ABT6DFE3_9BACT</name>
<keyword evidence="3" id="KW-1185">Reference proteome</keyword>
<reference evidence="2" key="1">
    <citation type="submission" date="2022-08" db="EMBL/GenBank/DDBJ databases">
        <title>Novel Bdellovibrio Species Isolated from Svalbard: Designation Bdellovibrio svalbardensis.</title>
        <authorList>
            <person name="Mitchell R.J."/>
            <person name="Choi S.Y."/>
        </authorList>
    </citation>
    <scope>NUCLEOTIDE SEQUENCE</scope>
    <source>
        <strain evidence="2">PAP01</strain>
    </source>
</reference>
<gene>
    <name evidence="2" type="ORF">NWE73_04260</name>
</gene>
<protein>
    <submittedName>
        <fullName evidence="2">Uncharacterized protein</fullName>
    </submittedName>
</protein>
<sequence>MKNIFALLVLSFAASSSFAIPCTDEDISSALQEYINAQPICFSPCEAAKVYRNIYQKGLSLVTENCSTKDPNALFALRELNKALAQTNDAIRVICH</sequence>